<evidence type="ECO:0000313" key="1">
    <source>
        <dbReference type="EMBL" id="CAJ0579624.1"/>
    </source>
</evidence>
<protein>
    <submittedName>
        <fullName evidence="1">Uncharacterized protein</fullName>
    </submittedName>
</protein>
<dbReference type="Proteomes" id="UP001177023">
    <property type="component" value="Unassembled WGS sequence"/>
</dbReference>
<proteinExistence type="predicted"/>
<name>A0AA36D4D7_9BILA</name>
<gene>
    <name evidence="1" type="ORF">MSPICULIGERA_LOCUS17836</name>
</gene>
<evidence type="ECO:0000313" key="2">
    <source>
        <dbReference type="Proteomes" id="UP001177023"/>
    </source>
</evidence>
<organism evidence="1 2">
    <name type="scientific">Mesorhabditis spiculigera</name>
    <dbReference type="NCBI Taxonomy" id="96644"/>
    <lineage>
        <taxon>Eukaryota</taxon>
        <taxon>Metazoa</taxon>
        <taxon>Ecdysozoa</taxon>
        <taxon>Nematoda</taxon>
        <taxon>Chromadorea</taxon>
        <taxon>Rhabditida</taxon>
        <taxon>Rhabditina</taxon>
        <taxon>Rhabditomorpha</taxon>
        <taxon>Rhabditoidea</taxon>
        <taxon>Rhabditidae</taxon>
        <taxon>Mesorhabditinae</taxon>
        <taxon>Mesorhabditis</taxon>
    </lineage>
</organism>
<keyword evidence="2" id="KW-1185">Reference proteome</keyword>
<feature type="non-terminal residue" evidence="1">
    <location>
        <position position="169"/>
    </location>
</feature>
<comment type="caution">
    <text evidence="1">The sequence shown here is derived from an EMBL/GenBank/DDBJ whole genome shotgun (WGS) entry which is preliminary data.</text>
</comment>
<dbReference type="EMBL" id="CATQJA010002657">
    <property type="protein sequence ID" value="CAJ0579624.1"/>
    <property type="molecule type" value="Genomic_DNA"/>
</dbReference>
<reference evidence="1" key="1">
    <citation type="submission" date="2023-06" db="EMBL/GenBank/DDBJ databases">
        <authorList>
            <person name="Delattre M."/>
        </authorList>
    </citation>
    <scope>NUCLEOTIDE SEQUENCE</scope>
    <source>
        <strain evidence="1">AF72</strain>
    </source>
</reference>
<dbReference type="AlphaFoldDB" id="A0AA36D4D7"/>
<sequence length="169" mass="19492">MIQPRPQSTGHIYQNIQLPHARIRPVSQLQWRPALSQSTEFPNDSAQVPRVNVMLRTTTLPQGQAVKAKNSQNLTSLRDPFHFMDSLPDPPSLPLHHLEALQMRVEQEERKKKEDQKRIVRRIQQAPPRKQEIEFTSAPAFHASRDLRLRPETARPIFVTTLSDVTTDL</sequence>
<accession>A0AA36D4D7</accession>